<dbReference type="AlphaFoldDB" id="A0A7R9BZP4"/>
<accession>A0A7R9BZP4</accession>
<organism evidence="3">
    <name type="scientific">Notodromas monacha</name>
    <dbReference type="NCBI Taxonomy" id="399045"/>
    <lineage>
        <taxon>Eukaryota</taxon>
        <taxon>Metazoa</taxon>
        <taxon>Ecdysozoa</taxon>
        <taxon>Arthropoda</taxon>
        <taxon>Crustacea</taxon>
        <taxon>Oligostraca</taxon>
        <taxon>Ostracoda</taxon>
        <taxon>Podocopa</taxon>
        <taxon>Podocopida</taxon>
        <taxon>Cypridocopina</taxon>
        <taxon>Cypridoidea</taxon>
        <taxon>Cyprididae</taxon>
        <taxon>Notodromas</taxon>
    </lineage>
</organism>
<dbReference type="Pfam" id="PF13193">
    <property type="entry name" value="AMP-binding_C"/>
    <property type="match status" value="1"/>
</dbReference>
<dbReference type="OrthoDB" id="1706066at2759"/>
<dbReference type="Gene3D" id="3.40.50.12780">
    <property type="entry name" value="N-terminal domain of ligase-like"/>
    <property type="match status" value="1"/>
</dbReference>
<evidence type="ECO:0000313" key="3">
    <source>
        <dbReference type="EMBL" id="CAD7283147.1"/>
    </source>
</evidence>
<dbReference type="GO" id="GO:0050218">
    <property type="term" value="F:propionate-CoA ligase activity"/>
    <property type="evidence" value="ECO:0007669"/>
    <property type="project" value="TreeGrafter"/>
</dbReference>
<dbReference type="EMBL" id="CAJPEX010004920">
    <property type="protein sequence ID" value="CAG0923299.1"/>
    <property type="molecule type" value="Genomic_DNA"/>
</dbReference>
<feature type="non-terminal residue" evidence="3">
    <location>
        <position position="1"/>
    </location>
</feature>
<dbReference type="Gene3D" id="3.30.300.30">
    <property type="match status" value="1"/>
</dbReference>
<gene>
    <name evidence="3" type="ORF">NMOB1V02_LOCUS10765</name>
</gene>
<proteinExistence type="predicted"/>
<dbReference type="InterPro" id="IPR045851">
    <property type="entry name" value="AMP-bd_C_sf"/>
</dbReference>
<keyword evidence="4" id="KW-1185">Reference proteome</keyword>
<evidence type="ECO:0000313" key="4">
    <source>
        <dbReference type="Proteomes" id="UP000678499"/>
    </source>
</evidence>
<dbReference type="PANTHER" id="PTHR43347:SF3">
    <property type="entry name" value="ACYL-COA SYNTHETASE SHORT-CHAIN FAMILY MEMBER 3, MITOCHONDRIAL"/>
    <property type="match status" value="1"/>
</dbReference>
<dbReference type="PANTHER" id="PTHR43347">
    <property type="entry name" value="ACYL-COA SYNTHETASE"/>
    <property type="match status" value="1"/>
</dbReference>
<dbReference type="Proteomes" id="UP000678499">
    <property type="component" value="Unassembled WGS sequence"/>
</dbReference>
<evidence type="ECO:0000256" key="1">
    <source>
        <dbReference type="ARBA" id="ARBA00013275"/>
    </source>
</evidence>
<dbReference type="SUPFAM" id="SSF56801">
    <property type="entry name" value="Acetyl-CoA synthetase-like"/>
    <property type="match status" value="1"/>
</dbReference>
<protein>
    <recommendedName>
        <fullName evidence="1">acetate--CoA ligase</fullName>
        <ecNumber evidence="1">6.2.1.1</ecNumber>
    </recommendedName>
</protein>
<dbReference type="GO" id="GO:0005759">
    <property type="term" value="C:mitochondrial matrix"/>
    <property type="evidence" value="ECO:0007669"/>
    <property type="project" value="TreeGrafter"/>
</dbReference>
<evidence type="ECO:0000259" key="2">
    <source>
        <dbReference type="Pfam" id="PF13193"/>
    </source>
</evidence>
<name>A0A7R9BZP4_9CRUS</name>
<dbReference type="EMBL" id="OA886957">
    <property type="protein sequence ID" value="CAD7283147.1"/>
    <property type="molecule type" value="Genomic_DNA"/>
</dbReference>
<reference evidence="3" key="1">
    <citation type="submission" date="2020-11" db="EMBL/GenBank/DDBJ databases">
        <authorList>
            <person name="Tran Van P."/>
        </authorList>
    </citation>
    <scope>NUCLEOTIDE SEQUENCE</scope>
</reference>
<dbReference type="EC" id="6.2.1.1" evidence="1"/>
<sequence length="197" mass="21553">GRIVIKSPLPPGNMTTLYESPDRFVKTYFSEYPGFYDTMDAGFKDEHGYVCVMSRDDDVINVAGHRLSTSAIEEAVLEHNDVIDCAVIGVPDDLKGEVPLALFVGNAQSTRSEEQIVLELREVVRQIIGPVAAFRLAAQVPALPRTRSGKTPRKTLSDLARSKQVVIPGTVEDPSVYPAIKEALQRLGYATNAPDPE</sequence>
<feature type="domain" description="AMP-binding enzyme C-terminal" evidence="2">
    <location>
        <begin position="72"/>
        <end position="150"/>
    </location>
</feature>
<dbReference type="InterPro" id="IPR042099">
    <property type="entry name" value="ANL_N_sf"/>
</dbReference>
<dbReference type="InterPro" id="IPR025110">
    <property type="entry name" value="AMP-bd_C"/>
</dbReference>
<dbReference type="GO" id="GO:0003987">
    <property type="term" value="F:acetate-CoA ligase activity"/>
    <property type="evidence" value="ECO:0007669"/>
    <property type="project" value="UniProtKB-EC"/>
</dbReference>